<dbReference type="eggNOG" id="COG3706">
    <property type="taxonomic scope" value="Bacteria"/>
</dbReference>
<dbReference type="NCBIfam" id="TIGR00254">
    <property type="entry name" value="GGDEF"/>
    <property type="match status" value="1"/>
</dbReference>
<dbReference type="Pfam" id="PF00990">
    <property type="entry name" value="GGDEF"/>
    <property type="match status" value="1"/>
</dbReference>
<dbReference type="InterPro" id="IPR029787">
    <property type="entry name" value="Nucleotide_cyclase"/>
</dbReference>
<dbReference type="GO" id="GO:0052621">
    <property type="term" value="F:diguanylate cyclase activity"/>
    <property type="evidence" value="ECO:0007669"/>
    <property type="project" value="UniProtKB-EC"/>
</dbReference>
<dbReference type="SMART" id="SM00267">
    <property type="entry name" value="GGDEF"/>
    <property type="match status" value="1"/>
</dbReference>
<evidence type="ECO:0000313" key="3">
    <source>
        <dbReference type="Proteomes" id="UP000005850"/>
    </source>
</evidence>
<dbReference type="EC" id="2.7.7.65" evidence="2"/>
<dbReference type="GO" id="GO:0005886">
    <property type="term" value="C:plasma membrane"/>
    <property type="evidence" value="ECO:0007669"/>
    <property type="project" value="TreeGrafter"/>
</dbReference>
<dbReference type="KEGG" id="blr:BRLA_c038990"/>
<dbReference type="GO" id="GO:0043709">
    <property type="term" value="P:cell adhesion involved in single-species biofilm formation"/>
    <property type="evidence" value="ECO:0007669"/>
    <property type="project" value="TreeGrafter"/>
</dbReference>
<dbReference type="InterPro" id="IPR003018">
    <property type="entry name" value="GAF"/>
</dbReference>
<dbReference type="SUPFAM" id="SSF55073">
    <property type="entry name" value="Nucleotide cyclase"/>
    <property type="match status" value="1"/>
</dbReference>
<keyword evidence="2" id="KW-0548">Nucleotidyltransferase</keyword>
<dbReference type="PANTHER" id="PTHR45138:SF9">
    <property type="entry name" value="DIGUANYLATE CYCLASE DGCM-RELATED"/>
    <property type="match status" value="1"/>
</dbReference>
<dbReference type="GO" id="GO:1902201">
    <property type="term" value="P:negative regulation of bacterial-type flagellum-dependent cell motility"/>
    <property type="evidence" value="ECO:0007669"/>
    <property type="project" value="TreeGrafter"/>
</dbReference>
<reference evidence="2 3" key="1">
    <citation type="journal article" date="2011" name="J. Bacteriol.">
        <title>Genome sequence of Brevibacillus laterosporus LMG 15441, a pathogen of invertebrates.</title>
        <authorList>
            <person name="Djukic M."/>
            <person name="Poehlein A."/>
            <person name="Thurmer A."/>
            <person name="Daniel R."/>
        </authorList>
    </citation>
    <scope>NUCLEOTIDE SEQUENCE [LARGE SCALE GENOMIC DNA]</scope>
    <source>
        <strain evidence="2 3">LMG 15441</strain>
    </source>
</reference>
<dbReference type="HOGENOM" id="CLU_021081_0_0_9"/>
<dbReference type="eggNOG" id="COG2203">
    <property type="taxonomic scope" value="Bacteria"/>
</dbReference>
<dbReference type="Pfam" id="PF13492">
    <property type="entry name" value="GAF_3"/>
    <property type="match status" value="1"/>
</dbReference>
<dbReference type="FunFam" id="3.30.70.270:FF:000001">
    <property type="entry name" value="Diguanylate cyclase domain protein"/>
    <property type="match status" value="1"/>
</dbReference>
<keyword evidence="2" id="KW-0808">Transferase</keyword>
<evidence type="ECO:0000259" key="1">
    <source>
        <dbReference type="PROSITE" id="PS50887"/>
    </source>
</evidence>
<keyword evidence="3" id="KW-1185">Reference proteome</keyword>
<dbReference type="Gene3D" id="3.30.450.40">
    <property type="match status" value="2"/>
</dbReference>
<dbReference type="InterPro" id="IPR000160">
    <property type="entry name" value="GGDEF_dom"/>
</dbReference>
<name>A0A075R6A4_BRELA</name>
<evidence type="ECO:0000313" key="2">
    <source>
        <dbReference type="EMBL" id="AIG28182.1"/>
    </source>
</evidence>
<dbReference type="InterPro" id="IPR043128">
    <property type="entry name" value="Rev_trsase/Diguanyl_cyclase"/>
</dbReference>
<protein>
    <submittedName>
        <fullName evidence="2">Putative diguanylate cyclase YdaM</fullName>
        <ecNumber evidence="2">2.7.7.65</ecNumber>
    </submittedName>
</protein>
<dbReference type="AlphaFoldDB" id="A0A075R6A4"/>
<dbReference type="SUPFAM" id="SSF55781">
    <property type="entry name" value="GAF domain-like"/>
    <property type="match status" value="2"/>
</dbReference>
<accession>A0A075R6A4</accession>
<feature type="domain" description="GGDEF" evidence="1">
    <location>
        <begin position="622"/>
        <end position="752"/>
    </location>
</feature>
<sequence length="756" mass="85322">MRTRTQIGTVGKLFDSVVPFFLPSWPIQAPGLLFFATPERGVIATYELGTLPAHLPPTFFQDAMEELVKQEVTKAWKNGQVISKERVTSECGDYKWLLQALGPQPDDIHAIAGILTCAQEALVNIRTYGEMVKGLYSLGYKGFIQRMASEIVVEASKCKEATPFMKTVVNGLHGMVGRGHCSLIKLDESGHLLPQERYTTDSAVYAGSKIHQVLHCFVSKKAEIYQEDSRVAMYPIYVEDEPIAALILHVADQEQQCLDKLDIELLHSTGEQVSHQLHRTLHMHDILRETQKKELLYQLTKQIHASIDVNDVLAGVLASIKQLYPYFSAELYLTMEMETNLPIKTFSLKKQHNQVSQQAYLEGKLMLGQEIIDGQAITFVAAPLHGRQGIYGILQLATHEIINLSAKETEFISILAETAGNAFENAQLYQQSRDMVRELRLINEMAQQINRSLNMIDILEFVIKMLHRTFDASYSAILQKASDGERMQIISSSKNDQIGQFVPISATPIAEIIIDKRKILPSSDSFTHLPHHLFPYHSVMGVPLLQDSEVSGLLLVADHKPNFFTYDDYKLLELFGQHTSLAITNALLLSEVERMVITDNLTGLFTRRYLNENVKKSLLADEQGSLILIDIDYFKRINDTYGHLVGDEILYQVASVIKNCIRDSDIPARWGGEEIAIYLPHVDVLIASKIAERIRIRVQQESKPSVTISCGVAMWSRDVQRNRSAEELFHDADVALYKAKQEGRNQVRKSESSKIW</sequence>
<dbReference type="STRING" id="1042163.BRLA_c038990"/>
<dbReference type="EMBL" id="CP007806">
    <property type="protein sequence ID" value="AIG28182.1"/>
    <property type="molecule type" value="Genomic_DNA"/>
</dbReference>
<dbReference type="SMART" id="SM00065">
    <property type="entry name" value="GAF"/>
    <property type="match status" value="2"/>
</dbReference>
<dbReference type="InterPro" id="IPR029016">
    <property type="entry name" value="GAF-like_dom_sf"/>
</dbReference>
<proteinExistence type="predicted"/>
<dbReference type="Proteomes" id="UP000005850">
    <property type="component" value="Chromosome"/>
</dbReference>
<dbReference type="Gene3D" id="3.30.70.270">
    <property type="match status" value="1"/>
</dbReference>
<gene>
    <name evidence="2" type="primary">ydaM_2</name>
    <name evidence="2" type="ORF">BRLA_c038990</name>
</gene>
<dbReference type="PROSITE" id="PS50887">
    <property type="entry name" value="GGDEF"/>
    <property type="match status" value="1"/>
</dbReference>
<dbReference type="CDD" id="cd01949">
    <property type="entry name" value="GGDEF"/>
    <property type="match status" value="1"/>
</dbReference>
<dbReference type="InterPro" id="IPR050469">
    <property type="entry name" value="Diguanylate_Cyclase"/>
</dbReference>
<dbReference type="PANTHER" id="PTHR45138">
    <property type="entry name" value="REGULATORY COMPONENTS OF SENSORY TRANSDUCTION SYSTEM"/>
    <property type="match status" value="1"/>
</dbReference>
<dbReference type="RefSeq" id="WP_003334847.1">
    <property type="nucleotide sequence ID" value="NZ_CP007806.1"/>
</dbReference>
<organism evidence="2 3">
    <name type="scientific">Brevibacillus laterosporus LMG 15441</name>
    <dbReference type="NCBI Taxonomy" id="1042163"/>
    <lineage>
        <taxon>Bacteria</taxon>
        <taxon>Bacillati</taxon>
        <taxon>Bacillota</taxon>
        <taxon>Bacilli</taxon>
        <taxon>Bacillales</taxon>
        <taxon>Paenibacillaceae</taxon>
        <taxon>Brevibacillus</taxon>
    </lineage>
</organism>